<protein>
    <submittedName>
        <fullName evidence="7">Pumilio-like protein</fullName>
    </submittedName>
</protein>
<dbReference type="KEGG" id="qsa:O6P43_016013"/>
<evidence type="ECO:0000259" key="6">
    <source>
        <dbReference type="PROSITE" id="PS50303"/>
    </source>
</evidence>
<dbReference type="AlphaFoldDB" id="A0AAD7LYJ6"/>
<dbReference type="InterPro" id="IPR016024">
    <property type="entry name" value="ARM-type_fold"/>
</dbReference>
<gene>
    <name evidence="7" type="ORF">O6P43_016013</name>
</gene>
<keyword evidence="1" id="KW-0677">Repeat</keyword>
<sequence>MEFPDRSLTNSGSSHTLPSVSFGTCVRNSHIRHNVSSETLSQNPFEESHFDQTLESAFSRLSVSPYNESPLYYPFDFVGHIGNGSGSENPVKIFALGEQEFLPRSLQVIQGGNVESQRLGLHNSIDAANVGNMGSGNYWVGSGVESSQRLSSDLYPTLDFNQHPKSNFNRFFTDYARFSRQREDGRDLTLPNGDQLYSDLSRNSCGMVNGLGRKNSTITKSNVNNRRPQWLPEPSNYLSVNDFRGKILSLAKDQYGCRFLQRKMDGLTTEEIDMIFFEVIGHVNELMFDPFGNYVVQKLVEVCSEEQRTQIILMMTKSDFQFVSICLNMHGTRAVQKLLEHVTTQMQISLLMAALSPGAVALTKDMNGHHVIQNCLIHFSDDNNKPLLNEVANNCFEIATDKSGCCVLQQCIEHSRGEIRKHLIAEIIANASLLAEDRYGNYVVQHLLGLRMPDATESLLRQLEGKYVSLSCNKYGSNVVEKCLTELGEQHSENVILELLRSPNVSMLLLDPYGNYVIQSAWIHSKGFIREYLLDLVRQNSPIMRSNLYGKKVLARIEKVK</sequence>
<evidence type="ECO:0000256" key="5">
    <source>
        <dbReference type="PROSITE-ProRule" id="PRU00317"/>
    </source>
</evidence>
<feature type="repeat" description="Pumilio" evidence="5">
    <location>
        <begin position="242"/>
        <end position="277"/>
    </location>
</feature>
<dbReference type="Pfam" id="PF00806">
    <property type="entry name" value="PUF"/>
    <property type="match status" value="8"/>
</dbReference>
<keyword evidence="3" id="KW-0694">RNA-binding</keyword>
<dbReference type="GO" id="GO:0003729">
    <property type="term" value="F:mRNA binding"/>
    <property type="evidence" value="ECO:0007669"/>
    <property type="project" value="TreeGrafter"/>
</dbReference>
<dbReference type="PANTHER" id="PTHR12537">
    <property type="entry name" value="RNA BINDING PROTEIN PUMILIO-RELATED"/>
    <property type="match status" value="1"/>
</dbReference>
<dbReference type="InterPro" id="IPR033712">
    <property type="entry name" value="Pumilio_RNA-bd"/>
</dbReference>
<dbReference type="CDD" id="cd07920">
    <property type="entry name" value="Pumilio"/>
    <property type="match status" value="1"/>
</dbReference>
<dbReference type="EMBL" id="JARAOO010000006">
    <property type="protein sequence ID" value="KAJ7966557.1"/>
    <property type="molecule type" value="Genomic_DNA"/>
</dbReference>
<evidence type="ECO:0000256" key="3">
    <source>
        <dbReference type="ARBA" id="ARBA00022884"/>
    </source>
</evidence>
<comment type="caution">
    <text evidence="7">The sequence shown here is derived from an EMBL/GenBank/DDBJ whole genome shotgun (WGS) entry which is preliminary data.</text>
</comment>
<evidence type="ECO:0000313" key="7">
    <source>
        <dbReference type="EMBL" id="KAJ7966557.1"/>
    </source>
</evidence>
<dbReference type="PANTHER" id="PTHR12537:SF63">
    <property type="entry name" value="PUMILIO HOMOLOG 15"/>
    <property type="match status" value="1"/>
</dbReference>
<feature type="repeat" description="Pumilio" evidence="5">
    <location>
        <begin position="354"/>
        <end position="389"/>
    </location>
</feature>
<evidence type="ECO:0000256" key="2">
    <source>
        <dbReference type="ARBA" id="ARBA00022845"/>
    </source>
</evidence>
<feature type="repeat" description="Pumilio" evidence="5">
    <location>
        <begin position="278"/>
        <end position="313"/>
    </location>
</feature>
<accession>A0AAD7LYJ6</accession>
<dbReference type="PROSITE" id="PS50303">
    <property type="entry name" value="PUM_HD"/>
    <property type="match status" value="1"/>
</dbReference>
<feature type="repeat" description="Pumilio" evidence="5">
    <location>
        <begin position="426"/>
        <end position="461"/>
    </location>
</feature>
<evidence type="ECO:0000256" key="1">
    <source>
        <dbReference type="ARBA" id="ARBA00022737"/>
    </source>
</evidence>
<feature type="repeat" description="Pumilio" evidence="5">
    <location>
        <begin position="462"/>
        <end position="498"/>
    </location>
</feature>
<dbReference type="Gene3D" id="1.25.10.10">
    <property type="entry name" value="Leucine-rich Repeat Variant"/>
    <property type="match status" value="1"/>
</dbReference>
<keyword evidence="8" id="KW-1185">Reference proteome</keyword>
<dbReference type="SMART" id="SM00025">
    <property type="entry name" value="Pumilio"/>
    <property type="match status" value="8"/>
</dbReference>
<reference evidence="7" key="1">
    <citation type="journal article" date="2023" name="Science">
        <title>Elucidation of the pathway for biosynthesis of saponin adjuvants from the soapbark tree.</title>
        <authorList>
            <person name="Reed J."/>
            <person name="Orme A."/>
            <person name="El-Demerdash A."/>
            <person name="Owen C."/>
            <person name="Martin L.B.B."/>
            <person name="Misra R.C."/>
            <person name="Kikuchi S."/>
            <person name="Rejzek M."/>
            <person name="Martin A.C."/>
            <person name="Harkess A."/>
            <person name="Leebens-Mack J."/>
            <person name="Louveau T."/>
            <person name="Stephenson M.J."/>
            <person name="Osbourn A."/>
        </authorList>
    </citation>
    <scope>NUCLEOTIDE SEQUENCE</scope>
    <source>
        <strain evidence="7">S10</strain>
    </source>
</reference>
<proteinExistence type="predicted"/>
<feature type="domain" description="PUM-HD" evidence="6">
    <location>
        <begin position="218"/>
        <end position="561"/>
    </location>
</feature>
<keyword evidence="2" id="KW-0810">Translation regulation</keyword>
<evidence type="ECO:0000256" key="4">
    <source>
        <dbReference type="ARBA" id="ARBA00058490"/>
    </source>
</evidence>
<organism evidence="7 8">
    <name type="scientific">Quillaja saponaria</name>
    <name type="common">Soap bark tree</name>
    <dbReference type="NCBI Taxonomy" id="32244"/>
    <lineage>
        <taxon>Eukaryota</taxon>
        <taxon>Viridiplantae</taxon>
        <taxon>Streptophyta</taxon>
        <taxon>Embryophyta</taxon>
        <taxon>Tracheophyta</taxon>
        <taxon>Spermatophyta</taxon>
        <taxon>Magnoliopsida</taxon>
        <taxon>eudicotyledons</taxon>
        <taxon>Gunneridae</taxon>
        <taxon>Pentapetalae</taxon>
        <taxon>rosids</taxon>
        <taxon>fabids</taxon>
        <taxon>Fabales</taxon>
        <taxon>Quillajaceae</taxon>
        <taxon>Quillaja</taxon>
    </lineage>
</organism>
<dbReference type="Proteomes" id="UP001163823">
    <property type="component" value="Chromosome 6"/>
</dbReference>
<name>A0AAD7LYJ6_QUISA</name>
<dbReference type="FunFam" id="1.25.10.10:FF:000237">
    <property type="entry name" value="Pumilio homolog 9"/>
    <property type="match status" value="1"/>
</dbReference>
<dbReference type="GO" id="GO:0006417">
    <property type="term" value="P:regulation of translation"/>
    <property type="evidence" value="ECO:0007669"/>
    <property type="project" value="UniProtKB-KW"/>
</dbReference>
<dbReference type="SUPFAM" id="SSF48371">
    <property type="entry name" value="ARM repeat"/>
    <property type="match status" value="1"/>
</dbReference>
<feature type="repeat" description="Pumilio" evidence="5">
    <location>
        <begin position="314"/>
        <end position="353"/>
    </location>
</feature>
<dbReference type="InterPro" id="IPR001313">
    <property type="entry name" value="Pumilio_RNA-bd_rpt"/>
</dbReference>
<feature type="repeat" description="Pumilio" evidence="5">
    <location>
        <begin position="390"/>
        <end position="425"/>
    </location>
</feature>
<dbReference type="PROSITE" id="PS50302">
    <property type="entry name" value="PUM"/>
    <property type="match status" value="7"/>
</dbReference>
<comment type="function">
    <text evidence="4">Sequence-specific RNA-binding protein that regulates translation and mRNA stability by binding the 3'-UTR of target mRNAs.</text>
</comment>
<dbReference type="GO" id="GO:0005737">
    <property type="term" value="C:cytoplasm"/>
    <property type="evidence" value="ECO:0007669"/>
    <property type="project" value="TreeGrafter"/>
</dbReference>
<evidence type="ECO:0000313" key="8">
    <source>
        <dbReference type="Proteomes" id="UP001163823"/>
    </source>
</evidence>
<dbReference type="InterPro" id="IPR011989">
    <property type="entry name" value="ARM-like"/>
</dbReference>
<dbReference type="InterPro" id="IPR033133">
    <property type="entry name" value="PUM-HD"/>
</dbReference>